<reference evidence="4" key="1">
    <citation type="submission" date="2016-11" db="EMBL/GenBank/DDBJ databases">
        <authorList>
            <person name="Varghese N."/>
            <person name="Submissions S."/>
        </authorList>
    </citation>
    <scope>NUCLEOTIDE SEQUENCE [LARGE SCALE GENOMIC DNA]</scope>
    <source>
        <strain evidence="4">CGMCC 1.6496</strain>
    </source>
</reference>
<evidence type="ECO:0000256" key="1">
    <source>
        <dbReference type="SAM" id="MobiDB-lite"/>
    </source>
</evidence>
<keyword evidence="3" id="KW-0804">Transcription</keyword>
<evidence type="ECO:0000256" key="2">
    <source>
        <dbReference type="SAM" id="Phobius"/>
    </source>
</evidence>
<proteinExistence type="predicted"/>
<feature type="compositionally biased region" description="Basic and acidic residues" evidence="1">
    <location>
        <begin position="29"/>
        <end position="47"/>
    </location>
</feature>
<keyword evidence="2" id="KW-0472">Membrane</keyword>
<sequence>MSMQKNPTFKGKYNSFMKAWKQLWQSKQQETEAHNEPSHHNQDKENGKQTPNKKSVRLRVRIFPIWLRIIVTLLFCMIALVVGLMVGYGVIGDGSPLDVLKIETWQHIIDIVTKSK</sequence>
<accession>A0A1M5UBP4</accession>
<evidence type="ECO:0000313" key="4">
    <source>
        <dbReference type="Proteomes" id="UP000184079"/>
    </source>
</evidence>
<keyword evidence="4" id="KW-1185">Reference proteome</keyword>
<keyword evidence="3" id="KW-0240">DNA-directed RNA polymerase</keyword>
<name>A0A1M5UBP4_9BACI</name>
<gene>
    <name evidence="3" type="ORF">SAMN05421807_109109</name>
</gene>
<dbReference type="Proteomes" id="UP000184079">
    <property type="component" value="Unassembled WGS sequence"/>
</dbReference>
<feature type="transmembrane region" description="Helical" evidence="2">
    <location>
        <begin position="65"/>
        <end position="91"/>
    </location>
</feature>
<evidence type="ECO:0000313" key="3">
    <source>
        <dbReference type="EMBL" id="SHH60387.1"/>
    </source>
</evidence>
<organism evidence="3 4">
    <name type="scientific">Virgibacillus chiguensis</name>
    <dbReference type="NCBI Taxonomy" id="411959"/>
    <lineage>
        <taxon>Bacteria</taxon>
        <taxon>Bacillati</taxon>
        <taxon>Bacillota</taxon>
        <taxon>Bacilli</taxon>
        <taxon>Bacillales</taxon>
        <taxon>Bacillaceae</taxon>
        <taxon>Virgibacillus</taxon>
    </lineage>
</organism>
<dbReference type="EMBL" id="FQXD01000009">
    <property type="protein sequence ID" value="SHH60387.1"/>
    <property type="molecule type" value="Genomic_DNA"/>
</dbReference>
<dbReference type="RefSeq" id="WP_240458747.1">
    <property type="nucleotide sequence ID" value="NZ_FQXD01000009.1"/>
</dbReference>
<dbReference type="InterPro" id="IPR024596">
    <property type="entry name" value="RNApol_su_b/EpuA"/>
</dbReference>
<dbReference type="AlphaFoldDB" id="A0A1M5UBP4"/>
<feature type="region of interest" description="Disordered" evidence="1">
    <location>
        <begin position="24"/>
        <end position="52"/>
    </location>
</feature>
<dbReference type="Pfam" id="PF11772">
    <property type="entry name" value="EpuA"/>
    <property type="match status" value="1"/>
</dbReference>
<keyword evidence="2" id="KW-0812">Transmembrane</keyword>
<protein>
    <submittedName>
        <fullName evidence="3">DNA-directed RNA polymerase subunit beta</fullName>
    </submittedName>
</protein>
<dbReference type="GO" id="GO:0000428">
    <property type="term" value="C:DNA-directed RNA polymerase complex"/>
    <property type="evidence" value="ECO:0007669"/>
    <property type="project" value="UniProtKB-KW"/>
</dbReference>
<keyword evidence="2" id="KW-1133">Transmembrane helix</keyword>